<dbReference type="InterPro" id="IPR036873">
    <property type="entry name" value="Rhodanese-like_dom_sf"/>
</dbReference>
<reference evidence="2" key="1">
    <citation type="submission" date="2020-03" db="EMBL/GenBank/DDBJ databases">
        <title>Genome of Pelagibius litoralis DSM 21314T.</title>
        <authorList>
            <person name="Wang G."/>
        </authorList>
    </citation>
    <scope>NUCLEOTIDE SEQUENCE</scope>
    <source>
        <strain evidence="2">DSM 21314</strain>
    </source>
</reference>
<evidence type="ECO:0000259" key="1">
    <source>
        <dbReference type="PROSITE" id="PS50206"/>
    </source>
</evidence>
<dbReference type="Pfam" id="PF00581">
    <property type="entry name" value="Rhodanese"/>
    <property type="match status" value="1"/>
</dbReference>
<dbReference type="RefSeq" id="WP_167223909.1">
    <property type="nucleotide sequence ID" value="NZ_JAAQPH010000006.1"/>
</dbReference>
<name>A0A967C355_9PROT</name>
<dbReference type="PROSITE" id="PS50206">
    <property type="entry name" value="RHODANESE_3"/>
    <property type="match status" value="1"/>
</dbReference>
<dbReference type="SMART" id="SM00450">
    <property type="entry name" value="RHOD"/>
    <property type="match status" value="1"/>
</dbReference>
<accession>A0A967C355</accession>
<dbReference type="SUPFAM" id="SSF52821">
    <property type="entry name" value="Rhodanese/Cell cycle control phosphatase"/>
    <property type="match status" value="1"/>
</dbReference>
<dbReference type="GO" id="GO:0004792">
    <property type="term" value="F:thiosulfate-cyanide sulfurtransferase activity"/>
    <property type="evidence" value="ECO:0007669"/>
    <property type="project" value="TreeGrafter"/>
</dbReference>
<feature type="domain" description="Rhodanese" evidence="1">
    <location>
        <begin position="31"/>
        <end position="127"/>
    </location>
</feature>
<comment type="caution">
    <text evidence="2">The sequence shown here is derived from an EMBL/GenBank/DDBJ whole genome shotgun (WGS) entry which is preliminary data.</text>
</comment>
<keyword evidence="3" id="KW-1185">Reference proteome</keyword>
<gene>
    <name evidence="2" type="ORF">HBA54_09740</name>
</gene>
<dbReference type="AlphaFoldDB" id="A0A967C355"/>
<sequence length="131" mass="13935">MSLAKGFKDLLAEANAVIDVISVHDAEQLLEAADVAFIDLREREELAQGTIPGAAHVPRGLLEFVADPESPMHNPAFDPAKRLVVFCASGGRSTLAAKTLHDMGFLKVTNMVGGFQAWAEAGAPVDPLRDV</sequence>
<dbReference type="PANTHER" id="PTHR44086:SF13">
    <property type="entry name" value="THIOSULFATE SULFURTRANSFERASE PSPE"/>
    <property type="match status" value="1"/>
</dbReference>
<proteinExistence type="predicted"/>
<dbReference type="InterPro" id="IPR001763">
    <property type="entry name" value="Rhodanese-like_dom"/>
</dbReference>
<protein>
    <submittedName>
        <fullName evidence="2">Rhodanese-like domain-containing protein</fullName>
    </submittedName>
</protein>
<dbReference type="EMBL" id="JAAQPH010000006">
    <property type="protein sequence ID" value="NIA68873.1"/>
    <property type="molecule type" value="Genomic_DNA"/>
</dbReference>
<dbReference type="Proteomes" id="UP000761264">
    <property type="component" value="Unassembled WGS sequence"/>
</dbReference>
<evidence type="ECO:0000313" key="3">
    <source>
        <dbReference type="Proteomes" id="UP000761264"/>
    </source>
</evidence>
<evidence type="ECO:0000313" key="2">
    <source>
        <dbReference type="EMBL" id="NIA68873.1"/>
    </source>
</evidence>
<dbReference type="Gene3D" id="3.40.250.10">
    <property type="entry name" value="Rhodanese-like domain"/>
    <property type="match status" value="1"/>
</dbReference>
<dbReference type="PANTHER" id="PTHR44086">
    <property type="entry name" value="THIOSULFATE SULFURTRANSFERASE RDL2, MITOCHONDRIAL-RELATED"/>
    <property type="match status" value="1"/>
</dbReference>
<organism evidence="2 3">
    <name type="scientific">Pelagibius litoralis</name>
    <dbReference type="NCBI Taxonomy" id="374515"/>
    <lineage>
        <taxon>Bacteria</taxon>
        <taxon>Pseudomonadati</taxon>
        <taxon>Pseudomonadota</taxon>
        <taxon>Alphaproteobacteria</taxon>
        <taxon>Rhodospirillales</taxon>
        <taxon>Rhodovibrionaceae</taxon>
        <taxon>Pelagibius</taxon>
    </lineage>
</organism>